<gene>
    <name evidence="1 2" type="primary">gatC</name>
    <name evidence="2" type="ORF">P8192_05035</name>
</gene>
<dbReference type="Gene3D" id="1.10.20.60">
    <property type="entry name" value="Glu-tRNAGln amidotransferase C subunit, N-terminal domain"/>
    <property type="match status" value="1"/>
</dbReference>
<dbReference type="NCBIfam" id="TIGR00135">
    <property type="entry name" value="gatC"/>
    <property type="match status" value="1"/>
</dbReference>
<protein>
    <recommendedName>
        <fullName evidence="1">Aspartyl/glutamyl-tRNA(Asn/Gln) amidotransferase subunit C</fullName>
        <shortName evidence="1">Asp/Glu-ADT subunit C</shortName>
        <ecNumber evidence="1">6.3.5.-</ecNumber>
    </recommendedName>
</protein>
<organism evidence="2 3">
    <name type="scientific">Citricoccus muralis</name>
    <dbReference type="NCBI Taxonomy" id="169134"/>
    <lineage>
        <taxon>Bacteria</taxon>
        <taxon>Bacillati</taxon>
        <taxon>Actinomycetota</taxon>
        <taxon>Actinomycetes</taxon>
        <taxon>Micrococcales</taxon>
        <taxon>Micrococcaceae</taxon>
        <taxon>Citricoccus</taxon>
    </lineage>
</organism>
<dbReference type="EMBL" id="CP121252">
    <property type="protein sequence ID" value="WFP17473.1"/>
    <property type="molecule type" value="Genomic_DNA"/>
</dbReference>
<dbReference type="InterPro" id="IPR003837">
    <property type="entry name" value="GatC"/>
</dbReference>
<dbReference type="HAMAP" id="MF_00122">
    <property type="entry name" value="GatC"/>
    <property type="match status" value="1"/>
</dbReference>
<dbReference type="Proteomes" id="UP001219037">
    <property type="component" value="Chromosome"/>
</dbReference>
<evidence type="ECO:0000256" key="1">
    <source>
        <dbReference type="HAMAP-Rule" id="MF_00122"/>
    </source>
</evidence>
<name>A0ABY8H9X8_9MICC</name>
<keyword evidence="3" id="KW-1185">Reference proteome</keyword>
<dbReference type="Pfam" id="PF02686">
    <property type="entry name" value="GatC"/>
    <property type="match status" value="1"/>
</dbReference>
<comment type="subunit">
    <text evidence="1">Heterotrimer of A, B and C subunits.</text>
</comment>
<comment type="similarity">
    <text evidence="1">Belongs to the GatC family.</text>
</comment>
<dbReference type="EC" id="6.3.5.-" evidence="1"/>
<comment type="catalytic activity">
    <reaction evidence="1">
        <text>L-aspartyl-tRNA(Asn) + L-glutamine + ATP + H2O = L-asparaginyl-tRNA(Asn) + L-glutamate + ADP + phosphate + 2 H(+)</text>
        <dbReference type="Rhea" id="RHEA:14513"/>
        <dbReference type="Rhea" id="RHEA-COMP:9674"/>
        <dbReference type="Rhea" id="RHEA-COMP:9677"/>
        <dbReference type="ChEBI" id="CHEBI:15377"/>
        <dbReference type="ChEBI" id="CHEBI:15378"/>
        <dbReference type="ChEBI" id="CHEBI:29985"/>
        <dbReference type="ChEBI" id="CHEBI:30616"/>
        <dbReference type="ChEBI" id="CHEBI:43474"/>
        <dbReference type="ChEBI" id="CHEBI:58359"/>
        <dbReference type="ChEBI" id="CHEBI:78515"/>
        <dbReference type="ChEBI" id="CHEBI:78516"/>
        <dbReference type="ChEBI" id="CHEBI:456216"/>
    </reaction>
</comment>
<comment type="function">
    <text evidence="1">Allows the formation of correctly charged Asn-tRNA(Asn) or Gln-tRNA(Gln) through the transamidation of misacylated Asp-tRNA(Asn) or Glu-tRNA(Gln) in organisms which lack either or both of asparaginyl-tRNA or glutaminyl-tRNA synthetases. The reaction takes place in the presence of glutamine and ATP through an activated phospho-Asp-tRNA(Asn) or phospho-Glu-tRNA(Gln).</text>
</comment>
<sequence>MSEITRENVVHLAQLARIDMSEAELDQLSGELAVILDSVAAVSQVAGDDVEPTSHPMPLTNVFRDDVPRGLLTQEQALAMAPDAENGQFKVPAILDGE</sequence>
<evidence type="ECO:0000313" key="2">
    <source>
        <dbReference type="EMBL" id="WFP17473.1"/>
    </source>
</evidence>
<dbReference type="PANTHER" id="PTHR15004">
    <property type="entry name" value="GLUTAMYL-TRNA(GLN) AMIDOTRANSFERASE SUBUNIT C, MITOCHONDRIAL"/>
    <property type="match status" value="1"/>
</dbReference>
<accession>A0ABY8H9X8</accession>
<evidence type="ECO:0000313" key="3">
    <source>
        <dbReference type="Proteomes" id="UP001219037"/>
    </source>
</evidence>
<proteinExistence type="inferred from homology"/>
<dbReference type="InterPro" id="IPR036113">
    <property type="entry name" value="Asp/Glu-ADT_sf_sub_c"/>
</dbReference>
<dbReference type="RefSeq" id="WP_270105829.1">
    <property type="nucleotide sequence ID" value="NZ_CP121252.1"/>
</dbReference>
<keyword evidence="1" id="KW-0436">Ligase</keyword>
<keyword evidence="1" id="KW-0648">Protein biosynthesis</keyword>
<dbReference type="SUPFAM" id="SSF141000">
    <property type="entry name" value="Glu-tRNAGln amidotransferase C subunit"/>
    <property type="match status" value="1"/>
</dbReference>
<dbReference type="PANTHER" id="PTHR15004:SF0">
    <property type="entry name" value="GLUTAMYL-TRNA(GLN) AMIDOTRANSFERASE SUBUNIT C, MITOCHONDRIAL"/>
    <property type="match status" value="1"/>
</dbReference>
<reference evidence="2 3" key="1">
    <citation type="submission" date="2023-04" db="EMBL/GenBank/DDBJ databases">
        <title>Funneling lignin-derived compounds into biodiesel using alkali-halophilic Citricoccus sp. P2.</title>
        <authorList>
            <person name="Luo C.-B."/>
        </authorList>
    </citation>
    <scope>NUCLEOTIDE SEQUENCE [LARGE SCALE GENOMIC DNA]</scope>
    <source>
        <strain evidence="2 3">P2</strain>
    </source>
</reference>
<keyword evidence="1" id="KW-0547">Nucleotide-binding</keyword>
<comment type="catalytic activity">
    <reaction evidence="1">
        <text>L-glutamyl-tRNA(Gln) + L-glutamine + ATP + H2O = L-glutaminyl-tRNA(Gln) + L-glutamate + ADP + phosphate + H(+)</text>
        <dbReference type="Rhea" id="RHEA:17521"/>
        <dbReference type="Rhea" id="RHEA-COMP:9681"/>
        <dbReference type="Rhea" id="RHEA-COMP:9684"/>
        <dbReference type="ChEBI" id="CHEBI:15377"/>
        <dbReference type="ChEBI" id="CHEBI:15378"/>
        <dbReference type="ChEBI" id="CHEBI:29985"/>
        <dbReference type="ChEBI" id="CHEBI:30616"/>
        <dbReference type="ChEBI" id="CHEBI:43474"/>
        <dbReference type="ChEBI" id="CHEBI:58359"/>
        <dbReference type="ChEBI" id="CHEBI:78520"/>
        <dbReference type="ChEBI" id="CHEBI:78521"/>
        <dbReference type="ChEBI" id="CHEBI:456216"/>
    </reaction>
</comment>
<keyword evidence="1" id="KW-0067">ATP-binding</keyword>